<keyword evidence="9 18" id="KW-0460">Magnesium</keyword>
<dbReference type="SFLD" id="SFLDG00002">
    <property type="entry name" value="C1.7:_P-type_atpase_like"/>
    <property type="match status" value="1"/>
</dbReference>
<feature type="transmembrane region" description="Helical" evidence="19">
    <location>
        <begin position="471"/>
        <end position="491"/>
    </location>
</feature>
<feature type="binding site" evidence="17">
    <location>
        <position position="938"/>
    </location>
    <ligand>
        <name>ATP</name>
        <dbReference type="ChEBI" id="CHEBI:30616"/>
    </ligand>
</feature>
<feature type="binding site" evidence="17">
    <location>
        <position position="850"/>
    </location>
    <ligand>
        <name>ATP</name>
        <dbReference type="ChEBI" id="CHEBI:30616"/>
    </ligand>
</feature>
<dbReference type="InterPro" id="IPR032630">
    <property type="entry name" value="P_typ_ATPase_c"/>
</dbReference>
<dbReference type="InterPro" id="IPR032631">
    <property type="entry name" value="P-type_ATPase_N"/>
</dbReference>
<evidence type="ECO:0000256" key="9">
    <source>
        <dbReference type="ARBA" id="ARBA00022842"/>
    </source>
</evidence>
<evidence type="ECO:0000256" key="6">
    <source>
        <dbReference type="ARBA" id="ARBA00022723"/>
    </source>
</evidence>
<feature type="domain" description="P-type ATPase N-terminal" evidence="21">
    <location>
        <begin position="164"/>
        <end position="214"/>
    </location>
</feature>
<evidence type="ECO:0000259" key="21">
    <source>
        <dbReference type="Pfam" id="PF16209"/>
    </source>
</evidence>
<dbReference type="PROSITE" id="PS00154">
    <property type="entry name" value="ATPASE_E1_E2"/>
    <property type="match status" value="1"/>
</dbReference>
<dbReference type="PRINTS" id="PR00119">
    <property type="entry name" value="CATATPASE"/>
</dbReference>
<dbReference type="SUPFAM" id="SSF81653">
    <property type="entry name" value="Calcium ATPase, transduction domain A"/>
    <property type="match status" value="1"/>
</dbReference>
<dbReference type="OrthoDB" id="377733at2759"/>
<sequence>MSEPHNYHRPLDPDSASDDDLDLDELDPVAASSVADSRNPRSGAAQDVPLKKLNGTRTGRFWPSNRNRSRRQYQDEDDEQGLLGGWNGRASQAGDWPDEERGWNVRSSQRAGDKTSGPRTAHSRAQSFRASVQLPDFVRQELADMRDDVKADHLQSRDVEIARPQKKKFPTNIVSNAKYTAWSFLPLTLYNEFRFFLNIYFLLVALSQSFEFLRIGYMSTYIVPLACVLAISIGKEAWDDIGRRRRDAEANAELFTVVSFSPNATRRAGTAGLEMQRKSRDIKVGDVLKLDKNQRVPADVVILQSQVSDTAVVGKQEHEKLASQSASETFIRTDQLDGETDWKLRLPCPLSQQLSLKDLTRLNVTAGAPDKDVNSFVGTMELIPREAYDPHLARDQPEAGSETDVQDIERVEIESQSTSAPLTIDNTAWCNTVIASNTTVYAAVIYTGRQTRSALSTSPSRSKTGLLEMEINNLTKILCILTLTLSIVLVALEGFEPSNQKPWYVAITIYLILFSTIIPISLRVNLDMGKTVYSYFIERDKGIPDTVVRTSTIPEDLGRIEYLLSDKTGTLTQNEMQLKKIHVGTVAYAGDAMEEVVAYIQQAFGQATQAGLSEVTMGANTKTRREIGVRVRDLVVALSLCHNVTPTTDEVEGETVTSYQASSPDEIAIVEFTESVGLRLLRRDRESITVQSVDTGKVVIRAQIKDVFPFTSDSKRMGIIVQMTCDTAEGQSSEMWFFQKGADTVMSSIVVTNDWLDEETANMAREGLRTLVVGRRKLSNEQYETFSAAYNEASLALHNREAGIADVIKSHLEHDLELLGVTGVEDRLQRDVKPSLELLRNAGVKIWMLTGDKVETARCVAISARLVARGQQIQTMAKIKQKSEAQDALDMLRNRTDSCLLIDGESLALVLAHFRTQFITTAVLLPAVIACRCSPTQKADVANLIRKYTKKRVCCIGDGGNDVSMIQAADVGIGIVGKEGRQASLAADFSVTQFCHLTKLLVWHGRNSYKRSAKLGQFIIHRGLIIAVCQTMYNIANKLEPIGLFKDWLLVGYATIYTTAPVFSLVFDRDVDEHLANLYPELYKELKSGQSLSYRSFFTWVLVSVYQGIVIQGLSQLLTDIDGKKMLSVSFTVLVLNELIMVAVSVTTWHPVMIASILGTAVVYAASVPFLDDYFDLKYVASWSWAWRVAAVAAISLVPVWGGKLIGRAYKPPSYRKVQGI</sequence>
<dbReference type="FunFam" id="3.40.1110.10:FF:000067">
    <property type="entry name" value="Phospholipid-transporting ATPase"/>
    <property type="match status" value="1"/>
</dbReference>
<feature type="compositionally biased region" description="Basic and acidic residues" evidence="20">
    <location>
        <begin position="1"/>
        <end position="12"/>
    </location>
</feature>
<dbReference type="InterPro" id="IPR023298">
    <property type="entry name" value="ATPase_P-typ_TM_dom_sf"/>
</dbReference>
<dbReference type="Pfam" id="PF16212">
    <property type="entry name" value="PhoLip_ATPase_C"/>
    <property type="match status" value="1"/>
</dbReference>
<dbReference type="InterPro" id="IPR023299">
    <property type="entry name" value="ATPase_P-typ_cyto_dom_N"/>
</dbReference>
<dbReference type="SUPFAM" id="SSF81660">
    <property type="entry name" value="Metal cation-transporting ATPase, ATP-binding domain N"/>
    <property type="match status" value="1"/>
</dbReference>
<feature type="binding site" evidence="17">
    <location>
        <position position="932"/>
    </location>
    <ligand>
        <name>ATP</name>
        <dbReference type="ChEBI" id="CHEBI:30616"/>
    </ligand>
</feature>
<feature type="transmembrane region" description="Helical" evidence="19">
    <location>
        <begin position="1185"/>
        <end position="1207"/>
    </location>
</feature>
<evidence type="ECO:0000256" key="3">
    <source>
        <dbReference type="ARBA" id="ARBA00008109"/>
    </source>
</evidence>
<dbReference type="PANTHER" id="PTHR24092">
    <property type="entry name" value="PROBABLE PHOSPHOLIPID-TRANSPORTING ATPASE"/>
    <property type="match status" value="1"/>
</dbReference>
<dbReference type="SFLD" id="SFLDF00027">
    <property type="entry name" value="p-type_atpase"/>
    <property type="match status" value="1"/>
</dbReference>
<dbReference type="HOGENOM" id="CLU_000846_6_0_1"/>
<feature type="binding site" evidence="17">
    <location>
        <position position="710"/>
    </location>
    <ligand>
        <name>ATP</name>
        <dbReference type="ChEBI" id="CHEBI:30616"/>
    </ligand>
</feature>
<keyword evidence="10 19" id="KW-1278">Translocase</keyword>
<protein>
    <recommendedName>
        <fullName evidence="19">Phospholipid-transporting ATPase</fullName>
        <ecNumber evidence="19">7.6.2.1</ecNumber>
    </recommendedName>
</protein>
<dbReference type="Gene3D" id="3.40.1110.10">
    <property type="entry name" value="Calcium-transporting ATPase, cytoplasmic domain N"/>
    <property type="match status" value="1"/>
</dbReference>
<feature type="binding site" evidence="17">
    <location>
        <position position="851"/>
    </location>
    <ligand>
        <name>ATP</name>
        <dbReference type="ChEBI" id="CHEBI:30616"/>
    </ligand>
</feature>
<comment type="subcellular location">
    <subcellularLocation>
        <location evidence="2">Endosome membrane</location>
        <topology evidence="2">Multi-pass membrane protein</topology>
    </subcellularLocation>
    <subcellularLocation>
        <location evidence="19">Membrane</location>
        <topology evidence="19">Multi-pass membrane protein</topology>
    </subcellularLocation>
</comment>
<dbReference type="GO" id="GO:0005886">
    <property type="term" value="C:plasma membrane"/>
    <property type="evidence" value="ECO:0007669"/>
    <property type="project" value="TreeGrafter"/>
</dbReference>
<dbReference type="STRING" id="1220924.W2RY01"/>
<gene>
    <name evidence="23" type="ORF">HMPREF1541_04947</name>
</gene>
<reference evidence="23 24" key="1">
    <citation type="submission" date="2013-03" db="EMBL/GenBank/DDBJ databases">
        <title>The Genome Sequence of Phialophora europaea CBS 101466.</title>
        <authorList>
            <consortium name="The Broad Institute Genomics Platform"/>
            <person name="Cuomo C."/>
            <person name="de Hoog S."/>
            <person name="Gorbushina A."/>
            <person name="Walker B."/>
            <person name="Young S.K."/>
            <person name="Zeng Q."/>
            <person name="Gargeya S."/>
            <person name="Fitzgerald M."/>
            <person name="Haas B."/>
            <person name="Abouelleil A."/>
            <person name="Allen A.W."/>
            <person name="Alvarado L."/>
            <person name="Arachchi H.M."/>
            <person name="Berlin A.M."/>
            <person name="Chapman S.B."/>
            <person name="Gainer-Dewar J."/>
            <person name="Goldberg J."/>
            <person name="Griggs A."/>
            <person name="Gujja S."/>
            <person name="Hansen M."/>
            <person name="Howarth C."/>
            <person name="Imamovic A."/>
            <person name="Ireland A."/>
            <person name="Larimer J."/>
            <person name="McCowan C."/>
            <person name="Murphy C."/>
            <person name="Pearson M."/>
            <person name="Poon T.W."/>
            <person name="Priest M."/>
            <person name="Roberts A."/>
            <person name="Saif S."/>
            <person name="Shea T."/>
            <person name="Sisk P."/>
            <person name="Sykes S."/>
            <person name="Wortman J."/>
            <person name="Nusbaum C."/>
            <person name="Birren B."/>
        </authorList>
    </citation>
    <scope>NUCLEOTIDE SEQUENCE [LARGE SCALE GENOMIC DNA]</scope>
    <source>
        <strain evidence="23 24">CBS 101466</strain>
    </source>
</reference>
<evidence type="ECO:0000256" key="16">
    <source>
        <dbReference type="PIRSR" id="PIRSR606539-1"/>
    </source>
</evidence>
<comment type="catalytic activity">
    <reaction evidence="14 19">
        <text>ATP + H2O + phospholipidSide 1 = ADP + phosphate + phospholipidSide 2.</text>
        <dbReference type="EC" id="7.6.2.1"/>
    </reaction>
</comment>
<dbReference type="FunFam" id="3.40.50.1000:FF:000009">
    <property type="entry name" value="Phospholipid-transporting ATPase"/>
    <property type="match status" value="1"/>
</dbReference>
<comment type="similarity">
    <text evidence="3 19">Belongs to the cation transport ATPase (P-type) (TC 3.A.3) family. Type IV subfamily.</text>
</comment>
<evidence type="ECO:0000256" key="7">
    <source>
        <dbReference type="ARBA" id="ARBA00022741"/>
    </source>
</evidence>
<dbReference type="GO" id="GO:0006890">
    <property type="term" value="P:retrograde vesicle-mediated transport, Golgi to endoplasmic reticulum"/>
    <property type="evidence" value="ECO:0007669"/>
    <property type="project" value="TreeGrafter"/>
</dbReference>
<dbReference type="GO" id="GO:0016887">
    <property type="term" value="F:ATP hydrolysis activity"/>
    <property type="evidence" value="ECO:0007669"/>
    <property type="project" value="InterPro"/>
</dbReference>
<evidence type="ECO:0000256" key="13">
    <source>
        <dbReference type="ARBA" id="ARBA00023136"/>
    </source>
</evidence>
<dbReference type="InParanoid" id="W2RY01"/>
<dbReference type="GO" id="GO:0045332">
    <property type="term" value="P:phospholipid translocation"/>
    <property type="evidence" value="ECO:0007669"/>
    <property type="project" value="TreeGrafter"/>
</dbReference>
<dbReference type="GO" id="GO:0010008">
    <property type="term" value="C:endosome membrane"/>
    <property type="evidence" value="ECO:0007669"/>
    <property type="project" value="UniProtKB-SubCell"/>
</dbReference>
<accession>W2RY01</accession>
<evidence type="ECO:0000256" key="10">
    <source>
        <dbReference type="ARBA" id="ARBA00022967"/>
    </source>
</evidence>
<evidence type="ECO:0000256" key="11">
    <source>
        <dbReference type="ARBA" id="ARBA00022989"/>
    </source>
</evidence>
<proteinExistence type="inferred from homology"/>
<evidence type="ECO:0000256" key="5">
    <source>
        <dbReference type="ARBA" id="ARBA00022692"/>
    </source>
</evidence>
<feature type="compositionally biased region" description="Acidic residues" evidence="20">
    <location>
        <begin position="15"/>
        <end position="27"/>
    </location>
</feature>
<keyword evidence="5 19" id="KW-0812">Transmembrane</keyword>
<dbReference type="Gene3D" id="2.70.150.10">
    <property type="entry name" value="Calcium-transporting ATPase, cytoplasmic transduction domain A"/>
    <property type="match status" value="1"/>
</dbReference>
<keyword evidence="13 19" id="KW-0472">Membrane</keyword>
<dbReference type="FunFam" id="1.20.1110.10:FF:000048">
    <property type="entry name" value="Phospholipid-transporting ATPase"/>
    <property type="match status" value="1"/>
</dbReference>
<evidence type="ECO:0000256" key="8">
    <source>
        <dbReference type="ARBA" id="ARBA00022840"/>
    </source>
</evidence>
<feature type="binding site" evidence="17">
    <location>
        <position position="567"/>
    </location>
    <ligand>
        <name>ATP</name>
        <dbReference type="ChEBI" id="CHEBI:30616"/>
    </ligand>
</feature>
<feature type="transmembrane region" description="Helical" evidence="19">
    <location>
        <begin position="1139"/>
        <end position="1165"/>
    </location>
</feature>
<keyword evidence="11 19" id="KW-1133">Transmembrane helix</keyword>
<dbReference type="NCBIfam" id="TIGR01652">
    <property type="entry name" value="ATPase-Plipid"/>
    <property type="match status" value="1"/>
</dbReference>
<feature type="active site" description="4-aspartylphosphate intermediate" evidence="16">
    <location>
        <position position="566"/>
    </location>
</feature>
<feature type="binding site" evidence="17">
    <location>
        <position position="666"/>
    </location>
    <ligand>
        <name>ATP</name>
        <dbReference type="ChEBI" id="CHEBI:30616"/>
    </ligand>
</feature>
<feature type="binding site" evidence="18">
    <location>
        <position position="962"/>
    </location>
    <ligand>
        <name>Mg(2+)</name>
        <dbReference type="ChEBI" id="CHEBI:18420"/>
    </ligand>
</feature>
<feature type="binding site" evidence="17">
    <location>
        <position position="568"/>
    </location>
    <ligand>
        <name>ATP</name>
        <dbReference type="ChEBI" id="CHEBI:30616"/>
    </ligand>
</feature>
<feature type="binding site" evidence="17">
    <location>
        <position position="852"/>
    </location>
    <ligand>
        <name>ATP</name>
        <dbReference type="ChEBI" id="CHEBI:30616"/>
    </ligand>
</feature>
<dbReference type="AlphaFoldDB" id="W2RY01"/>
<dbReference type="SFLD" id="SFLDS00003">
    <property type="entry name" value="Haloacid_Dehalogenase"/>
    <property type="match status" value="1"/>
</dbReference>
<evidence type="ECO:0000256" key="4">
    <source>
        <dbReference type="ARBA" id="ARBA00022448"/>
    </source>
</evidence>
<dbReference type="SUPFAM" id="SSF81665">
    <property type="entry name" value="Calcium ATPase, transmembrane domain M"/>
    <property type="match status" value="1"/>
</dbReference>
<keyword evidence="6 18" id="KW-0479">Metal-binding</keyword>
<dbReference type="VEuPathDB" id="FungiDB:HMPREF1541_04947"/>
<evidence type="ECO:0000256" key="20">
    <source>
        <dbReference type="SAM" id="MobiDB-lite"/>
    </source>
</evidence>
<keyword evidence="12" id="KW-0445">Lipid transport</keyword>
<organism evidence="23 24">
    <name type="scientific">Cyphellophora europaea (strain CBS 101466)</name>
    <name type="common">Phialophora europaea</name>
    <dbReference type="NCBI Taxonomy" id="1220924"/>
    <lineage>
        <taxon>Eukaryota</taxon>
        <taxon>Fungi</taxon>
        <taxon>Dikarya</taxon>
        <taxon>Ascomycota</taxon>
        <taxon>Pezizomycotina</taxon>
        <taxon>Eurotiomycetes</taxon>
        <taxon>Chaetothyriomycetidae</taxon>
        <taxon>Chaetothyriales</taxon>
        <taxon>Cyphellophoraceae</taxon>
        <taxon>Cyphellophora</taxon>
    </lineage>
</organism>
<feature type="binding site" evidence="17">
    <location>
        <position position="740"/>
    </location>
    <ligand>
        <name>ATP</name>
        <dbReference type="ChEBI" id="CHEBI:30616"/>
    </ligand>
</feature>
<dbReference type="InterPro" id="IPR008250">
    <property type="entry name" value="ATPase_P-typ_transduc_dom_A_sf"/>
</dbReference>
<dbReference type="GO" id="GO:0005802">
    <property type="term" value="C:trans-Golgi network"/>
    <property type="evidence" value="ECO:0007669"/>
    <property type="project" value="TreeGrafter"/>
</dbReference>
<feature type="binding site" evidence="17">
    <location>
        <position position="769"/>
    </location>
    <ligand>
        <name>ATP</name>
        <dbReference type="ChEBI" id="CHEBI:30616"/>
    </ligand>
</feature>
<feature type="binding site" evidence="18">
    <location>
        <position position="568"/>
    </location>
    <ligand>
        <name>Mg(2+)</name>
        <dbReference type="ChEBI" id="CHEBI:18420"/>
    </ligand>
</feature>
<evidence type="ECO:0000256" key="18">
    <source>
        <dbReference type="PIRSR" id="PIRSR606539-3"/>
    </source>
</evidence>
<feature type="binding site" evidence="17">
    <location>
        <position position="962"/>
    </location>
    <ligand>
        <name>ATP</name>
        <dbReference type="ChEBI" id="CHEBI:30616"/>
    </ligand>
</feature>
<evidence type="ECO:0000256" key="14">
    <source>
        <dbReference type="ARBA" id="ARBA00034036"/>
    </source>
</evidence>
<evidence type="ECO:0000259" key="22">
    <source>
        <dbReference type="Pfam" id="PF16212"/>
    </source>
</evidence>
<dbReference type="InterPro" id="IPR036412">
    <property type="entry name" value="HAD-like_sf"/>
</dbReference>
<keyword evidence="7 17" id="KW-0547">Nucleotide-binding</keyword>
<evidence type="ECO:0000256" key="1">
    <source>
        <dbReference type="ARBA" id="ARBA00001946"/>
    </source>
</evidence>
<dbReference type="GO" id="GO:0140326">
    <property type="term" value="F:ATPase-coupled intramembrane lipid transporter activity"/>
    <property type="evidence" value="ECO:0007669"/>
    <property type="project" value="UniProtKB-EC"/>
</dbReference>
<dbReference type="GO" id="GO:0006897">
    <property type="term" value="P:endocytosis"/>
    <property type="evidence" value="ECO:0007669"/>
    <property type="project" value="TreeGrafter"/>
</dbReference>
<name>W2RY01_CYPE1</name>
<evidence type="ECO:0000256" key="17">
    <source>
        <dbReference type="PIRSR" id="PIRSR606539-2"/>
    </source>
</evidence>
<keyword evidence="8 17" id="KW-0067">ATP-binding</keyword>
<feature type="binding site" evidence="18">
    <location>
        <position position="958"/>
    </location>
    <ligand>
        <name>Mg(2+)</name>
        <dbReference type="ChEBI" id="CHEBI:18420"/>
    </ligand>
</feature>
<comment type="catalytic activity">
    <reaction evidence="15">
        <text>a 1,2-diacyl-sn-glycero-3-phosphoethanolamine(out) + ATP + H2O = a 1,2-diacyl-sn-glycero-3-phosphoethanolamine(in) + ADP + phosphate + H(+)</text>
        <dbReference type="Rhea" id="RHEA:66132"/>
        <dbReference type="ChEBI" id="CHEBI:15377"/>
        <dbReference type="ChEBI" id="CHEBI:15378"/>
        <dbReference type="ChEBI" id="CHEBI:30616"/>
        <dbReference type="ChEBI" id="CHEBI:43474"/>
        <dbReference type="ChEBI" id="CHEBI:64612"/>
        <dbReference type="ChEBI" id="CHEBI:456216"/>
    </reaction>
    <physiologicalReaction direction="left-to-right" evidence="15">
        <dbReference type="Rhea" id="RHEA:66133"/>
    </physiologicalReaction>
</comment>
<evidence type="ECO:0000313" key="23">
    <source>
        <dbReference type="EMBL" id="ETN40668.1"/>
    </source>
</evidence>
<evidence type="ECO:0000256" key="15">
    <source>
        <dbReference type="ARBA" id="ARBA00049128"/>
    </source>
</evidence>
<dbReference type="GO" id="GO:0005524">
    <property type="term" value="F:ATP binding"/>
    <property type="evidence" value="ECO:0007669"/>
    <property type="project" value="UniProtKB-UniRule"/>
</dbReference>
<dbReference type="InterPro" id="IPR044492">
    <property type="entry name" value="P_typ_ATPase_HD_dom"/>
</dbReference>
<dbReference type="EC" id="7.6.2.1" evidence="19"/>
<keyword evidence="4" id="KW-0813">Transport</keyword>
<feature type="transmembrane region" description="Helical" evidence="19">
    <location>
        <begin position="503"/>
        <end position="522"/>
    </location>
</feature>
<evidence type="ECO:0000256" key="12">
    <source>
        <dbReference type="ARBA" id="ARBA00023055"/>
    </source>
</evidence>
<feature type="transmembrane region" description="Helical" evidence="19">
    <location>
        <begin position="221"/>
        <end position="238"/>
    </location>
</feature>
<evidence type="ECO:0000256" key="2">
    <source>
        <dbReference type="ARBA" id="ARBA00004337"/>
    </source>
</evidence>
<dbReference type="NCBIfam" id="TIGR01494">
    <property type="entry name" value="ATPase_P-type"/>
    <property type="match status" value="2"/>
</dbReference>
<dbReference type="GeneID" id="19972286"/>
<feature type="domain" description="P-type ATPase C-terminal" evidence="22">
    <location>
        <begin position="985"/>
        <end position="1212"/>
    </location>
</feature>
<dbReference type="RefSeq" id="XP_008717511.1">
    <property type="nucleotide sequence ID" value="XM_008719289.1"/>
</dbReference>
<dbReference type="PANTHER" id="PTHR24092:SF5">
    <property type="entry name" value="PHOSPHOLIPID-TRANSPORTING ATPASE"/>
    <property type="match status" value="1"/>
</dbReference>
<dbReference type="InterPro" id="IPR006539">
    <property type="entry name" value="P-type_ATPase_IV"/>
</dbReference>
<keyword evidence="24" id="KW-1185">Reference proteome</keyword>
<dbReference type="GO" id="GO:0000287">
    <property type="term" value="F:magnesium ion binding"/>
    <property type="evidence" value="ECO:0007669"/>
    <property type="project" value="UniProtKB-UniRule"/>
</dbReference>
<feature type="transmembrane region" description="Helical" evidence="19">
    <location>
        <begin position="1048"/>
        <end position="1067"/>
    </location>
</feature>
<dbReference type="Proteomes" id="UP000030752">
    <property type="component" value="Unassembled WGS sequence"/>
</dbReference>
<evidence type="ECO:0000313" key="24">
    <source>
        <dbReference type="Proteomes" id="UP000030752"/>
    </source>
</evidence>
<dbReference type="Gene3D" id="3.40.50.1000">
    <property type="entry name" value="HAD superfamily/HAD-like"/>
    <property type="match status" value="1"/>
</dbReference>
<feature type="binding site" evidence="18">
    <location>
        <position position="566"/>
    </location>
    <ligand>
        <name>Mg(2+)</name>
        <dbReference type="ChEBI" id="CHEBI:18420"/>
    </ligand>
</feature>
<feature type="binding site" evidence="17">
    <location>
        <position position="566"/>
    </location>
    <ligand>
        <name>ATP</name>
        <dbReference type="ChEBI" id="CHEBI:30616"/>
    </ligand>
</feature>
<dbReference type="InterPro" id="IPR023214">
    <property type="entry name" value="HAD_sf"/>
</dbReference>
<feature type="binding site" evidence="17">
    <location>
        <position position="961"/>
    </location>
    <ligand>
        <name>ATP</name>
        <dbReference type="ChEBI" id="CHEBI:30616"/>
    </ligand>
</feature>
<feature type="region of interest" description="Disordered" evidence="20">
    <location>
        <begin position="1"/>
        <end position="126"/>
    </location>
</feature>
<dbReference type="InterPro" id="IPR001757">
    <property type="entry name" value="P_typ_ATPase"/>
</dbReference>
<evidence type="ECO:0000256" key="19">
    <source>
        <dbReference type="RuleBase" id="RU362033"/>
    </source>
</evidence>
<dbReference type="SUPFAM" id="SSF56784">
    <property type="entry name" value="HAD-like"/>
    <property type="match status" value="1"/>
</dbReference>
<dbReference type="InterPro" id="IPR018303">
    <property type="entry name" value="ATPase_P-typ_P_site"/>
</dbReference>
<dbReference type="eggNOG" id="KOG0210">
    <property type="taxonomic scope" value="Eukaryota"/>
</dbReference>
<dbReference type="Pfam" id="PF16209">
    <property type="entry name" value="PhoLip_ATPase_N"/>
    <property type="match status" value="1"/>
</dbReference>
<comment type="cofactor">
    <cofactor evidence="1 18">
        <name>Mg(2+)</name>
        <dbReference type="ChEBI" id="CHEBI:18420"/>
    </cofactor>
</comment>
<dbReference type="FunCoup" id="W2RY01">
    <property type="interactions" value="363"/>
</dbReference>
<dbReference type="Pfam" id="PF13246">
    <property type="entry name" value="Cation_ATPase"/>
    <property type="match status" value="1"/>
</dbReference>
<feature type="transmembrane region" description="Helical" evidence="19">
    <location>
        <begin position="1097"/>
        <end position="1118"/>
    </location>
</feature>
<dbReference type="EMBL" id="KB822720">
    <property type="protein sequence ID" value="ETN40668.1"/>
    <property type="molecule type" value="Genomic_DNA"/>
</dbReference>